<keyword evidence="8 10" id="KW-1133">Transmembrane helix</keyword>
<protein>
    <recommendedName>
        <fullName evidence="11">RING-CH-type domain-containing protein</fullName>
    </recommendedName>
</protein>
<dbReference type="PANTHER" id="PTHR46065">
    <property type="entry name" value="E3 UBIQUITIN-PROTEIN LIGASE MARCH 2/3 FAMILY MEMBER"/>
    <property type="match status" value="1"/>
</dbReference>
<dbReference type="InterPro" id="IPR011016">
    <property type="entry name" value="Znf_RING-CH"/>
</dbReference>
<keyword evidence="9 10" id="KW-0472">Membrane</keyword>
<dbReference type="Gene3D" id="3.30.40.10">
    <property type="entry name" value="Zinc/RING finger domain, C3HC4 (zinc finger)"/>
    <property type="match status" value="1"/>
</dbReference>
<dbReference type="EMBL" id="BTSX01000002">
    <property type="protein sequence ID" value="GMS86120.1"/>
    <property type="molecule type" value="Genomic_DNA"/>
</dbReference>
<evidence type="ECO:0000313" key="12">
    <source>
        <dbReference type="EMBL" id="GMS86120.1"/>
    </source>
</evidence>
<dbReference type="InterPro" id="IPR013083">
    <property type="entry name" value="Znf_RING/FYVE/PHD"/>
</dbReference>
<name>A0AAV5SSR9_9BILA</name>
<comment type="subcellular location">
    <subcellularLocation>
        <location evidence="1">Membrane</location>
        <topology evidence="1">Multi-pass membrane protein</topology>
    </subcellularLocation>
</comment>
<evidence type="ECO:0000256" key="8">
    <source>
        <dbReference type="ARBA" id="ARBA00022989"/>
    </source>
</evidence>
<evidence type="ECO:0000259" key="11">
    <source>
        <dbReference type="PROSITE" id="PS51292"/>
    </source>
</evidence>
<dbReference type="GO" id="GO:0004842">
    <property type="term" value="F:ubiquitin-protein transferase activity"/>
    <property type="evidence" value="ECO:0007669"/>
    <property type="project" value="TreeGrafter"/>
</dbReference>
<organism evidence="12 13">
    <name type="scientific">Pristionchus entomophagus</name>
    <dbReference type="NCBI Taxonomy" id="358040"/>
    <lineage>
        <taxon>Eukaryota</taxon>
        <taxon>Metazoa</taxon>
        <taxon>Ecdysozoa</taxon>
        <taxon>Nematoda</taxon>
        <taxon>Chromadorea</taxon>
        <taxon>Rhabditida</taxon>
        <taxon>Rhabditina</taxon>
        <taxon>Diplogasteromorpha</taxon>
        <taxon>Diplogasteroidea</taxon>
        <taxon>Neodiplogasteridae</taxon>
        <taxon>Pristionchus</taxon>
    </lineage>
</organism>
<dbReference type="SMART" id="SM00744">
    <property type="entry name" value="RINGv"/>
    <property type="match status" value="1"/>
</dbReference>
<evidence type="ECO:0000256" key="4">
    <source>
        <dbReference type="ARBA" id="ARBA00022723"/>
    </source>
</evidence>
<keyword evidence="5" id="KW-0863">Zinc-finger</keyword>
<keyword evidence="3 10" id="KW-0812">Transmembrane</keyword>
<keyword evidence="2" id="KW-0808">Transferase</keyword>
<keyword evidence="6" id="KW-0833">Ubl conjugation pathway</keyword>
<accession>A0AAV5SSR9</accession>
<sequence>MGISPDSSLGGAAVCRICHCGETSIPYLGSTGGEPLISPCHCKGTMGLYHRSCVEHWLTLSGTACCEICNFRFELQRKNRTFYEFVKQRGCFVEEGRGTMTDVMCFTVLTPFAVGSSYLCMAAALTCYDDDGEWNAPEGIAMLTMAGFLIMIYLMWLAVTVAFYRSEYRSWRKKNQVIFVVDQLSPDESLHFNGNRTSFPMQWIRKMTSFLGLLTRWRQRGSRSADVSAVYIPEAMMNGDAERGENSGPFVVSPMDSFYAAGQNVEYPANVYSESSEPLLGAGDESMMMMLLAVPAGTRTSISPIAVCSPRPPAPERHPSPPSLVSSFSCLPASESGGANMAAADSARCPPRTGTLPRRSTITPICVTAASGSLQPLQQSTSREARTPLSATLSTISSISTGFYHGGSGQLQLQLSAAAGAAPA</sequence>
<dbReference type="PROSITE" id="PS51292">
    <property type="entry name" value="ZF_RING_CH"/>
    <property type="match status" value="1"/>
</dbReference>
<feature type="transmembrane region" description="Helical" evidence="10">
    <location>
        <begin position="103"/>
        <end position="125"/>
    </location>
</feature>
<proteinExistence type="predicted"/>
<feature type="domain" description="RING-CH-type" evidence="11">
    <location>
        <begin position="7"/>
        <end position="76"/>
    </location>
</feature>
<keyword evidence="7" id="KW-0862">Zinc</keyword>
<dbReference type="Proteomes" id="UP001432027">
    <property type="component" value="Unassembled WGS sequence"/>
</dbReference>
<dbReference type="PANTHER" id="PTHR46065:SF5">
    <property type="entry name" value="RING-CH-TYPE DOMAIN-CONTAINING PROTEIN"/>
    <property type="match status" value="1"/>
</dbReference>
<evidence type="ECO:0000256" key="2">
    <source>
        <dbReference type="ARBA" id="ARBA00022679"/>
    </source>
</evidence>
<evidence type="ECO:0000256" key="9">
    <source>
        <dbReference type="ARBA" id="ARBA00023136"/>
    </source>
</evidence>
<dbReference type="GO" id="GO:0016567">
    <property type="term" value="P:protein ubiquitination"/>
    <property type="evidence" value="ECO:0007669"/>
    <property type="project" value="TreeGrafter"/>
</dbReference>
<dbReference type="GO" id="GO:0008270">
    <property type="term" value="F:zinc ion binding"/>
    <property type="evidence" value="ECO:0007669"/>
    <property type="project" value="UniProtKB-KW"/>
</dbReference>
<evidence type="ECO:0000256" key="1">
    <source>
        <dbReference type="ARBA" id="ARBA00004141"/>
    </source>
</evidence>
<evidence type="ECO:0000256" key="7">
    <source>
        <dbReference type="ARBA" id="ARBA00022833"/>
    </source>
</evidence>
<dbReference type="SUPFAM" id="SSF57850">
    <property type="entry name" value="RING/U-box"/>
    <property type="match status" value="1"/>
</dbReference>
<comment type="caution">
    <text evidence="12">The sequence shown here is derived from an EMBL/GenBank/DDBJ whole genome shotgun (WGS) entry which is preliminary data.</text>
</comment>
<feature type="non-terminal residue" evidence="12">
    <location>
        <position position="424"/>
    </location>
</feature>
<evidence type="ECO:0000256" key="5">
    <source>
        <dbReference type="ARBA" id="ARBA00022771"/>
    </source>
</evidence>
<evidence type="ECO:0000256" key="3">
    <source>
        <dbReference type="ARBA" id="ARBA00022692"/>
    </source>
</evidence>
<feature type="transmembrane region" description="Helical" evidence="10">
    <location>
        <begin position="140"/>
        <end position="164"/>
    </location>
</feature>
<keyword evidence="4" id="KW-0479">Metal-binding</keyword>
<evidence type="ECO:0000256" key="6">
    <source>
        <dbReference type="ARBA" id="ARBA00022786"/>
    </source>
</evidence>
<dbReference type="AlphaFoldDB" id="A0AAV5SSR9"/>
<evidence type="ECO:0000313" key="13">
    <source>
        <dbReference type="Proteomes" id="UP001432027"/>
    </source>
</evidence>
<keyword evidence="13" id="KW-1185">Reference proteome</keyword>
<evidence type="ECO:0000256" key="10">
    <source>
        <dbReference type="SAM" id="Phobius"/>
    </source>
</evidence>
<dbReference type="Pfam" id="PF12906">
    <property type="entry name" value="RINGv"/>
    <property type="match status" value="1"/>
</dbReference>
<dbReference type="GO" id="GO:0016020">
    <property type="term" value="C:membrane"/>
    <property type="evidence" value="ECO:0007669"/>
    <property type="project" value="UniProtKB-SubCell"/>
</dbReference>
<reference evidence="12" key="1">
    <citation type="submission" date="2023-10" db="EMBL/GenBank/DDBJ databases">
        <title>Genome assembly of Pristionchus species.</title>
        <authorList>
            <person name="Yoshida K."/>
            <person name="Sommer R.J."/>
        </authorList>
    </citation>
    <scope>NUCLEOTIDE SEQUENCE</scope>
    <source>
        <strain evidence="12">RS0144</strain>
    </source>
</reference>
<gene>
    <name evidence="12" type="ORF">PENTCL1PPCAC_8295</name>
</gene>